<keyword evidence="2" id="KW-1185">Reference proteome</keyword>
<protein>
    <submittedName>
        <fullName evidence="1">Uncharacterized protein</fullName>
    </submittedName>
</protein>
<evidence type="ECO:0000313" key="2">
    <source>
        <dbReference type="Proteomes" id="UP000198341"/>
    </source>
</evidence>
<dbReference type="AlphaFoldDB" id="K8ERS5"/>
<organism evidence="1 2">
    <name type="scientific">Bathycoccus prasinos</name>
    <dbReference type="NCBI Taxonomy" id="41875"/>
    <lineage>
        <taxon>Eukaryota</taxon>
        <taxon>Viridiplantae</taxon>
        <taxon>Chlorophyta</taxon>
        <taxon>Mamiellophyceae</taxon>
        <taxon>Mamiellales</taxon>
        <taxon>Bathycoccaceae</taxon>
        <taxon>Bathycoccus</taxon>
    </lineage>
</organism>
<gene>
    <name evidence="1" type="ordered locus">Bathy19g00610</name>
</gene>
<dbReference type="Proteomes" id="UP000198341">
    <property type="component" value="Chromosome 19"/>
</dbReference>
<dbReference type="GeneID" id="19010706"/>
<dbReference type="EMBL" id="FO082260">
    <property type="protein sequence ID" value="CCO20741.1"/>
    <property type="molecule type" value="Genomic_DNA"/>
</dbReference>
<evidence type="ECO:0000313" key="1">
    <source>
        <dbReference type="EMBL" id="CCO20741.1"/>
    </source>
</evidence>
<name>K8ERS5_9CHLO</name>
<reference evidence="1 2" key="1">
    <citation type="submission" date="2011-10" db="EMBL/GenBank/DDBJ databases">
        <authorList>
            <person name="Genoscope - CEA"/>
        </authorList>
    </citation>
    <scope>NUCLEOTIDE SEQUENCE [LARGE SCALE GENOMIC DNA]</scope>
    <source>
        <strain evidence="1 2">RCC 1105</strain>
    </source>
</reference>
<dbReference type="RefSeq" id="XP_007508022.1">
    <property type="nucleotide sequence ID" value="XM_007507960.1"/>
</dbReference>
<proteinExistence type="predicted"/>
<sequence length="51" mass="6081">MPEDRHPLAASRMTYDVFKVRRTRCAFDRDTLMHEKPFAKVPEEIRTECAK</sequence>
<accession>K8ERS5</accession>
<dbReference type="KEGG" id="bpg:Bathy19g00610"/>